<reference evidence="2" key="1">
    <citation type="journal article" date="2019" name="Int. J. Syst. Evol. Microbiol.">
        <title>The Global Catalogue of Microorganisms (GCM) 10K type strain sequencing project: providing services to taxonomists for standard genome sequencing and annotation.</title>
        <authorList>
            <consortium name="The Broad Institute Genomics Platform"/>
            <consortium name="The Broad Institute Genome Sequencing Center for Infectious Disease"/>
            <person name="Wu L."/>
            <person name="Ma J."/>
        </authorList>
    </citation>
    <scope>NUCLEOTIDE SEQUENCE [LARGE SCALE GENOMIC DNA]</scope>
    <source>
        <strain evidence="2">JCM 18298</strain>
    </source>
</reference>
<protein>
    <recommendedName>
        <fullName evidence="3">Resolvase/invertase-type recombinase catalytic domain-containing protein</fullName>
    </recommendedName>
</protein>
<comment type="caution">
    <text evidence="1">The sequence shown here is derived from an EMBL/GenBank/DDBJ whole genome shotgun (WGS) entry which is preliminary data.</text>
</comment>
<evidence type="ECO:0000313" key="2">
    <source>
        <dbReference type="Proteomes" id="UP001500603"/>
    </source>
</evidence>
<evidence type="ECO:0000313" key="1">
    <source>
        <dbReference type="EMBL" id="GAA5045448.1"/>
    </source>
</evidence>
<proteinExistence type="predicted"/>
<keyword evidence="2" id="KW-1185">Reference proteome</keyword>
<dbReference type="Proteomes" id="UP001500603">
    <property type="component" value="Unassembled WGS sequence"/>
</dbReference>
<dbReference type="RefSeq" id="WP_345493810.1">
    <property type="nucleotide sequence ID" value="NZ_BAABJM010000001.1"/>
</dbReference>
<sequence>MTDEPLIALGYLRTDLSGAEEQWHSKRLRVLATRWGYEMPLIVTHSDRTLRRTANLLDIVRRMNAVALFVPTVEHLPETAVRALLAELDGVTTLYPEQTYDGYPALPIEGPPIGL</sequence>
<dbReference type="EMBL" id="BAABJM010000001">
    <property type="protein sequence ID" value="GAA5045448.1"/>
    <property type="molecule type" value="Genomic_DNA"/>
</dbReference>
<evidence type="ECO:0008006" key="3">
    <source>
        <dbReference type="Google" id="ProtNLM"/>
    </source>
</evidence>
<name>A0ABP9JVS5_9NOCA</name>
<organism evidence="1 2">
    <name type="scientific">Nocardia callitridis</name>
    <dbReference type="NCBI Taxonomy" id="648753"/>
    <lineage>
        <taxon>Bacteria</taxon>
        <taxon>Bacillati</taxon>
        <taxon>Actinomycetota</taxon>
        <taxon>Actinomycetes</taxon>
        <taxon>Mycobacteriales</taxon>
        <taxon>Nocardiaceae</taxon>
        <taxon>Nocardia</taxon>
    </lineage>
</organism>
<accession>A0ABP9JVS5</accession>
<gene>
    <name evidence="1" type="ORF">GCM10023318_09820</name>
</gene>